<evidence type="ECO:0000256" key="3">
    <source>
        <dbReference type="SAM" id="MobiDB-lite"/>
    </source>
</evidence>
<keyword evidence="1" id="KW-0862">Zinc</keyword>
<dbReference type="SUPFAM" id="SSF57756">
    <property type="entry name" value="Retrovirus zinc finger-like domains"/>
    <property type="match status" value="1"/>
</dbReference>
<dbReference type="EMBL" id="JAOYFB010000042">
    <property type="protein sequence ID" value="KAK4045313.1"/>
    <property type="molecule type" value="Genomic_DNA"/>
</dbReference>
<dbReference type="SMART" id="SM00343">
    <property type="entry name" value="ZnF_C2HC"/>
    <property type="match status" value="1"/>
</dbReference>
<feature type="region of interest" description="Disordered" evidence="3">
    <location>
        <begin position="279"/>
        <end position="309"/>
    </location>
</feature>
<evidence type="ECO:0000259" key="4">
    <source>
        <dbReference type="PROSITE" id="PS50158"/>
    </source>
</evidence>
<reference evidence="5 6" key="1">
    <citation type="journal article" date="2023" name="Nucleic Acids Res.">
        <title>The hologenome of Daphnia magna reveals possible DNA methylation and microbiome-mediated evolution of the host genome.</title>
        <authorList>
            <person name="Chaturvedi A."/>
            <person name="Li X."/>
            <person name="Dhandapani V."/>
            <person name="Marshall H."/>
            <person name="Kissane S."/>
            <person name="Cuenca-Cambronero M."/>
            <person name="Asole G."/>
            <person name="Calvet F."/>
            <person name="Ruiz-Romero M."/>
            <person name="Marangio P."/>
            <person name="Guigo R."/>
            <person name="Rago D."/>
            <person name="Mirbahai L."/>
            <person name="Eastwood N."/>
            <person name="Colbourne J.K."/>
            <person name="Zhou J."/>
            <person name="Mallon E."/>
            <person name="Orsini L."/>
        </authorList>
    </citation>
    <scope>NUCLEOTIDE SEQUENCE [LARGE SCALE GENOMIC DNA]</scope>
    <source>
        <strain evidence="5">LRV0_1</strain>
    </source>
</reference>
<feature type="coiled-coil region" evidence="2">
    <location>
        <begin position="89"/>
        <end position="120"/>
    </location>
</feature>
<keyword evidence="6" id="KW-1185">Reference proteome</keyword>
<name>A0ABR0B9Q7_9CRUS</name>
<dbReference type="PROSITE" id="PS50158">
    <property type="entry name" value="ZF_CCHC"/>
    <property type="match status" value="1"/>
</dbReference>
<feature type="domain" description="CCHC-type" evidence="4">
    <location>
        <begin position="365"/>
        <end position="381"/>
    </location>
</feature>
<dbReference type="Proteomes" id="UP001234178">
    <property type="component" value="Unassembled WGS sequence"/>
</dbReference>
<keyword evidence="1" id="KW-0479">Metal-binding</keyword>
<proteinExistence type="predicted"/>
<evidence type="ECO:0000313" key="5">
    <source>
        <dbReference type="EMBL" id="KAK4045313.1"/>
    </source>
</evidence>
<dbReference type="Pfam" id="PF00098">
    <property type="entry name" value="zf-CCHC"/>
    <property type="match status" value="1"/>
</dbReference>
<keyword evidence="2" id="KW-0175">Coiled coil</keyword>
<evidence type="ECO:0000313" key="6">
    <source>
        <dbReference type="Proteomes" id="UP001234178"/>
    </source>
</evidence>
<dbReference type="InterPro" id="IPR001878">
    <property type="entry name" value="Znf_CCHC"/>
</dbReference>
<sequence>MPPKRTDFSVPFQIVTRSTTRTVATPLKPARVVVPTTQVPSPSLRGGVSRLTYNLPVSATAVSRVPDMALPQDLIDALRNLTTAMGQDRLAAQNQAADLLNALDQQRQQSANLVQQLANNAAAGQNQQQQQNLPQAPVLPIPRIANAAVDSIPCFEAVAEGWTDAQRIQVAARRMLKTALDWHIHIGHTHATWNNWSLAFTANFSPRLHVSEWLHLVEDRRQKTGESGIEYALDKHKLATCGHHDSEPSSQRHGVYSEDKGTRDSWRCVSLGTSTSTWTSGATLGSTSGSTSGSDSNPPLAPSSAPDLNATLTAFGNQLVHQLTAQFNKMTIGSRGTGGGGGGGDRGGRSGGDRSGGGWVDPSKRKCYNCGVVGHISRHCPAKSGKGPTGS</sequence>
<organism evidence="5 6">
    <name type="scientific">Daphnia magna</name>
    <dbReference type="NCBI Taxonomy" id="35525"/>
    <lineage>
        <taxon>Eukaryota</taxon>
        <taxon>Metazoa</taxon>
        <taxon>Ecdysozoa</taxon>
        <taxon>Arthropoda</taxon>
        <taxon>Crustacea</taxon>
        <taxon>Branchiopoda</taxon>
        <taxon>Diplostraca</taxon>
        <taxon>Cladocera</taxon>
        <taxon>Anomopoda</taxon>
        <taxon>Daphniidae</taxon>
        <taxon>Daphnia</taxon>
    </lineage>
</organism>
<evidence type="ECO:0000256" key="1">
    <source>
        <dbReference type="PROSITE-ProRule" id="PRU00047"/>
    </source>
</evidence>
<evidence type="ECO:0000256" key="2">
    <source>
        <dbReference type="SAM" id="Coils"/>
    </source>
</evidence>
<comment type="caution">
    <text evidence="5">The sequence shown here is derived from an EMBL/GenBank/DDBJ whole genome shotgun (WGS) entry which is preliminary data.</text>
</comment>
<protein>
    <recommendedName>
        <fullName evidence="4">CCHC-type domain-containing protein</fullName>
    </recommendedName>
</protein>
<dbReference type="InterPro" id="IPR036875">
    <property type="entry name" value="Znf_CCHC_sf"/>
</dbReference>
<feature type="region of interest" description="Disordered" evidence="3">
    <location>
        <begin position="331"/>
        <end position="358"/>
    </location>
</feature>
<dbReference type="Gene3D" id="4.10.60.10">
    <property type="entry name" value="Zinc finger, CCHC-type"/>
    <property type="match status" value="1"/>
</dbReference>
<feature type="compositionally biased region" description="Low complexity" evidence="3">
    <location>
        <begin position="279"/>
        <end position="296"/>
    </location>
</feature>
<keyword evidence="1" id="KW-0863">Zinc-finger</keyword>
<accession>A0ABR0B9Q7</accession>
<feature type="compositionally biased region" description="Gly residues" evidence="3">
    <location>
        <begin position="335"/>
        <end position="345"/>
    </location>
</feature>
<gene>
    <name evidence="5" type="ORF">OUZ56_032851</name>
</gene>